<dbReference type="FunFam" id="3.30.450.90:FF:000001">
    <property type="entry name" value="Type II secretion system ATPase GspE"/>
    <property type="match status" value="1"/>
</dbReference>
<dbReference type="GO" id="GO:0005524">
    <property type="term" value="F:ATP binding"/>
    <property type="evidence" value="ECO:0007669"/>
    <property type="project" value="UniProtKB-KW"/>
</dbReference>
<name>A0A510HF93_9ACTN</name>
<dbReference type="InterPro" id="IPR027417">
    <property type="entry name" value="P-loop_NTPase"/>
</dbReference>
<dbReference type="InterPro" id="IPR007831">
    <property type="entry name" value="T2SS_GspE_N"/>
</dbReference>
<dbReference type="Gene3D" id="3.30.300.160">
    <property type="entry name" value="Type II secretion system, protein E, N-terminal domain"/>
    <property type="match status" value="1"/>
</dbReference>
<keyword evidence="3" id="KW-0067">ATP-binding</keyword>
<feature type="domain" description="Bacterial type II secretion system protein E" evidence="4">
    <location>
        <begin position="394"/>
        <end position="408"/>
    </location>
</feature>
<accession>A0A510HF93</accession>
<dbReference type="Proteomes" id="UP000318065">
    <property type="component" value="Chromosome"/>
</dbReference>
<dbReference type="Pfam" id="PF05157">
    <property type="entry name" value="MshEN"/>
    <property type="match status" value="1"/>
</dbReference>
<dbReference type="PANTHER" id="PTHR30258">
    <property type="entry name" value="TYPE II SECRETION SYSTEM PROTEIN GSPE-RELATED"/>
    <property type="match status" value="1"/>
</dbReference>
<evidence type="ECO:0000256" key="1">
    <source>
        <dbReference type="ARBA" id="ARBA00006611"/>
    </source>
</evidence>
<keyword evidence="2" id="KW-0547">Nucleotide-binding</keyword>
<dbReference type="InterPro" id="IPR037257">
    <property type="entry name" value="T2SS_E_N_sf"/>
</dbReference>
<protein>
    <submittedName>
        <fullName evidence="5">Type II secretion system protein E</fullName>
    </submittedName>
</protein>
<dbReference type="EMBL" id="AP019791">
    <property type="protein sequence ID" value="BBL78621.1"/>
    <property type="molecule type" value="Genomic_DNA"/>
</dbReference>
<dbReference type="SMART" id="SM00382">
    <property type="entry name" value="AAA"/>
    <property type="match status" value="1"/>
</dbReference>
<dbReference type="PANTHER" id="PTHR30258:SF1">
    <property type="entry name" value="PROTEIN TRANSPORT PROTEIN HOFB HOMOLOG"/>
    <property type="match status" value="1"/>
</dbReference>
<dbReference type="Gene3D" id="3.30.450.90">
    <property type="match status" value="1"/>
</dbReference>
<dbReference type="Gene3D" id="3.40.50.300">
    <property type="entry name" value="P-loop containing nucleotide triphosphate hydrolases"/>
    <property type="match status" value="1"/>
</dbReference>
<comment type="similarity">
    <text evidence="1">Belongs to the GSP E family.</text>
</comment>
<dbReference type="SUPFAM" id="SSF160246">
    <property type="entry name" value="EspE N-terminal domain-like"/>
    <property type="match status" value="1"/>
</dbReference>
<gene>
    <name evidence="5" type="ORF">RxyAA322_04750</name>
</gene>
<sequence>MQGDEKGAMTTRTTAGGEKNRSVWSLLLSEGRLTEEQLHRAVEAQRHDPRDLGQILVSLGYISAEDLARARARRLGLGYLEPSERDVDPAALGLVPEKVLRRHRALPLRIEGGRLVAALADPTDLQALDDLRMLSGHPVTPVVATEEAIRRLQIKLFAVDERVSGLLREAASGDERENDDLDLGAGAGAEERPIIRLVSSILQQAISDGASDIHLEPHPGRLAVRVRVDGLLRETMSIPRRLQSGVVSRLKLVSGLDIAERRLPQDGRFSVRIGEQKVDFRVASLPTVHGEKLVLRLLDNSHAAARLPELGLSPELYRRYEEVFRRPYGAVLVTGPTGSGKSTTLYATLAELNSPQKNIITVEDPVEYRIEGINQIQVNPRIGLSFASALRSILRSDPDIVMIGEIRDHETAKIAVESALTGHLVLATLHTSDAPGALTRLTDMGVEPFLTASAVDCVIAQRLARRLCERCRKPQEPDRKLLENIGFPFELLSGEETNFHQAVGCEWCGGTGYRGRIGIYELMLVDEVVGELVLRRASTAEISRAAEAAGMVRLREDALLKAARGITTVEEALRTVV</sequence>
<dbReference type="PROSITE" id="PS00662">
    <property type="entry name" value="T2SP_E"/>
    <property type="match status" value="1"/>
</dbReference>
<dbReference type="Gene3D" id="1.10.40.70">
    <property type="match status" value="1"/>
</dbReference>
<reference evidence="5" key="1">
    <citation type="journal article" date="2019" name="Microbiol. Resour. Announc.">
        <title>Complete Genome Sequence of Rubrobacter xylanophilus Strain AA3-22, Isolated from Arima Onsen in Japan.</title>
        <authorList>
            <person name="Tomariguchi N."/>
            <person name="Miyazaki K."/>
        </authorList>
    </citation>
    <scope>NUCLEOTIDE SEQUENCE [LARGE SCALE GENOMIC DNA]</scope>
    <source>
        <strain evidence="5">AA3-22</strain>
    </source>
</reference>
<evidence type="ECO:0000256" key="2">
    <source>
        <dbReference type="ARBA" id="ARBA00022741"/>
    </source>
</evidence>
<dbReference type="InterPro" id="IPR003593">
    <property type="entry name" value="AAA+_ATPase"/>
</dbReference>
<evidence type="ECO:0000256" key="3">
    <source>
        <dbReference type="ARBA" id="ARBA00022840"/>
    </source>
</evidence>
<proteinExistence type="inferred from homology"/>
<evidence type="ECO:0000313" key="5">
    <source>
        <dbReference type="EMBL" id="BBL78621.1"/>
    </source>
</evidence>
<organism evidence="5 6">
    <name type="scientific">Rubrobacter xylanophilus</name>
    <dbReference type="NCBI Taxonomy" id="49319"/>
    <lineage>
        <taxon>Bacteria</taxon>
        <taxon>Bacillati</taxon>
        <taxon>Actinomycetota</taxon>
        <taxon>Rubrobacteria</taxon>
        <taxon>Rubrobacterales</taxon>
        <taxon>Rubrobacteraceae</taxon>
        <taxon>Rubrobacter</taxon>
    </lineage>
</organism>
<keyword evidence="6" id="KW-1185">Reference proteome</keyword>
<evidence type="ECO:0000313" key="6">
    <source>
        <dbReference type="Proteomes" id="UP000318065"/>
    </source>
</evidence>
<dbReference type="AlphaFoldDB" id="A0A510HF93"/>
<dbReference type="SUPFAM" id="SSF52540">
    <property type="entry name" value="P-loop containing nucleoside triphosphate hydrolases"/>
    <property type="match status" value="1"/>
</dbReference>
<dbReference type="GO" id="GO:0005886">
    <property type="term" value="C:plasma membrane"/>
    <property type="evidence" value="ECO:0007669"/>
    <property type="project" value="TreeGrafter"/>
</dbReference>
<dbReference type="Pfam" id="PF00437">
    <property type="entry name" value="T2SSE"/>
    <property type="match status" value="1"/>
</dbReference>
<evidence type="ECO:0000259" key="4">
    <source>
        <dbReference type="PROSITE" id="PS00662"/>
    </source>
</evidence>
<dbReference type="CDD" id="cd01129">
    <property type="entry name" value="PulE-GspE-like"/>
    <property type="match status" value="1"/>
</dbReference>
<dbReference type="InterPro" id="IPR001482">
    <property type="entry name" value="T2SS/T4SS_dom"/>
</dbReference>
<dbReference type="GO" id="GO:0016887">
    <property type="term" value="F:ATP hydrolysis activity"/>
    <property type="evidence" value="ECO:0007669"/>
    <property type="project" value="TreeGrafter"/>
</dbReference>
<dbReference type="FunFam" id="3.40.50.300:FF:000398">
    <property type="entry name" value="Type IV pilus assembly ATPase PilB"/>
    <property type="match status" value="1"/>
</dbReference>